<gene>
    <name evidence="2" type="ORF">E5347_00710</name>
</gene>
<evidence type="ECO:0000313" key="3">
    <source>
        <dbReference type="Proteomes" id="UP000306888"/>
    </source>
</evidence>
<name>A0A4S2DQE1_9CLOT</name>
<evidence type="ECO:0000256" key="1">
    <source>
        <dbReference type="SAM" id="Phobius"/>
    </source>
</evidence>
<keyword evidence="1" id="KW-0472">Membrane</keyword>
<dbReference type="OrthoDB" id="2082016at2"/>
<proteinExistence type="predicted"/>
<dbReference type="Proteomes" id="UP000306888">
    <property type="component" value="Unassembled WGS sequence"/>
</dbReference>
<keyword evidence="1" id="KW-0812">Transmembrane</keyword>
<dbReference type="EMBL" id="SRYR01000001">
    <property type="protein sequence ID" value="TGY43363.1"/>
    <property type="molecule type" value="Genomic_DNA"/>
</dbReference>
<comment type="caution">
    <text evidence="2">The sequence shown here is derived from an EMBL/GenBank/DDBJ whole genome shotgun (WGS) entry which is preliminary data.</text>
</comment>
<keyword evidence="1" id="KW-1133">Transmembrane helix</keyword>
<evidence type="ECO:0000313" key="2">
    <source>
        <dbReference type="EMBL" id="TGY43363.1"/>
    </source>
</evidence>
<keyword evidence="3" id="KW-1185">Reference proteome</keyword>
<protein>
    <recommendedName>
        <fullName evidence="4">Bypass of forespore C C-terminal domain-containing protein</fullName>
    </recommendedName>
</protein>
<feature type="transmembrane region" description="Helical" evidence="1">
    <location>
        <begin position="20"/>
        <end position="40"/>
    </location>
</feature>
<sequence>MDNLENKDSKNRNLNRKQKASLLVSFITLLAITFCASYYITNYITNPNSKNNNVENENSNVYAENNYLSDDIFVSLNTKDNVDMIDTLLKLKEKLGFKEKLTLEELSNELSRKGYKLSEKNEEKLVYTREEVTSASSLEANKYYLGEEDGYISIFKTDDSGNIIESEKKVYSDSKPLGNLPEIDQNYIKENKFSFDNKEEALQKLSEMIS</sequence>
<accession>A0A4S2DQE1</accession>
<organism evidence="2 3">
    <name type="scientific">Clostridium sartagoforme</name>
    <dbReference type="NCBI Taxonomy" id="84031"/>
    <lineage>
        <taxon>Bacteria</taxon>
        <taxon>Bacillati</taxon>
        <taxon>Bacillota</taxon>
        <taxon>Clostridia</taxon>
        <taxon>Eubacteriales</taxon>
        <taxon>Clostridiaceae</taxon>
        <taxon>Clostridium</taxon>
    </lineage>
</organism>
<dbReference type="RefSeq" id="WP_136003568.1">
    <property type="nucleotide sequence ID" value="NZ_SRYR01000001.1"/>
</dbReference>
<reference evidence="2 3" key="1">
    <citation type="submission" date="2019-04" db="EMBL/GenBank/DDBJ databases">
        <title>Microbes associate with the intestines of laboratory mice.</title>
        <authorList>
            <person name="Navarre W."/>
            <person name="Wong E."/>
            <person name="Huang K."/>
            <person name="Tropini C."/>
            <person name="Ng K."/>
            <person name="Yu B."/>
        </authorList>
    </citation>
    <scope>NUCLEOTIDE SEQUENCE [LARGE SCALE GENOMIC DNA]</scope>
    <source>
        <strain evidence="2 3">NM50_B9-20</strain>
    </source>
</reference>
<evidence type="ECO:0008006" key="4">
    <source>
        <dbReference type="Google" id="ProtNLM"/>
    </source>
</evidence>
<dbReference type="AlphaFoldDB" id="A0A4S2DQE1"/>